<protein>
    <recommendedName>
        <fullName evidence="2">DUF7082 domain-containing protein</fullName>
    </recommendedName>
</protein>
<feature type="domain" description="DUF7082" evidence="2">
    <location>
        <begin position="208"/>
        <end position="296"/>
    </location>
</feature>
<feature type="compositionally biased region" description="Low complexity" evidence="1">
    <location>
        <begin position="165"/>
        <end position="182"/>
    </location>
</feature>
<dbReference type="EMBL" id="JAGFBS010000007">
    <property type="protein sequence ID" value="KAG6378092.1"/>
    <property type="molecule type" value="Genomic_DNA"/>
</dbReference>
<dbReference type="GO" id="GO:0005634">
    <property type="term" value="C:nucleus"/>
    <property type="evidence" value="ECO:0007669"/>
    <property type="project" value="TreeGrafter"/>
</dbReference>
<evidence type="ECO:0000256" key="1">
    <source>
        <dbReference type="SAM" id="MobiDB-lite"/>
    </source>
</evidence>
<dbReference type="OrthoDB" id="1751210at2759"/>
<accession>A0A8I2YVG4</accession>
<dbReference type="InterPro" id="IPR055509">
    <property type="entry name" value="DUF7082"/>
</dbReference>
<evidence type="ECO:0000313" key="4">
    <source>
        <dbReference type="Proteomes" id="UP000683000"/>
    </source>
</evidence>
<dbReference type="PANTHER" id="PTHR39463">
    <property type="entry name" value="MEDUSA"/>
    <property type="match status" value="1"/>
</dbReference>
<keyword evidence="4" id="KW-1185">Reference proteome</keyword>
<gene>
    <name evidence="3" type="ORF">JVT61DRAFT_13775</name>
</gene>
<dbReference type="Pfam" id="PF23305">
    <property type="entry name" value="DUF7082"/>
    <property type="match status" value="1"/>
</dbReference>
<dbReference type="AlphaFoldDB" id="A0A8I2YVG4"/>
<sequence>MSLPLDATLTTASQNLNARDPSHRLTRLACSGVDLLWVMSYTPGEGIQGTLISVNFTCKTDMAVGIHIRLVVGRRAVRTHVHEMDSPGCGRWQLKGRAPSFSKQKSSSATVPLTIQAVDEDNHVVDSVTFGDFLYHDAATHPPSRPTLLIPFGDGADPSSKRRSPYSQPQSPPSSDSEYGSSHRPAPHAIRRASRQMGPEPEDTTRAVILDITTPLDDFCFGWEESELHAGRRLVRFRRLQDGNRLIVSAEKISQTEYDSEDIVISCIYREEADSCCVTSVDIIHLLQRLVDADFEDLNLSSSVSWTFPTQSHGRLEKDVKVFDWKLLPHALDKILSKYSLCASPTSSSPPDQVPFSSTMSPQELSVSASYDDISSHLPREQSLDAFYLSHVSPIIQLASFPPECSPDSSPEMHRRPSLHEEQLQSIYLDQELLERYYQEPDIVYGAPPSSGCLHSPMYTVESSNTSTFWPANDVMLLSPTESVYSPAFGYGQPDSAESVDIYAPAPYHPINTYDSFDFQTLREHSTSAVLASQQA</sequence>
<organism evidence="3 4">
    <name type="scientific">Boletus reticuloceps</name>
    <dbReference type="NCBI Taxonomy" id="495285"/>
    <lineage>
        <taxon>Eukaryota</taxon>
        <taxon>Fungi</taxon>
        <taxon>Dikarya</taxon>
        <taxon>Basidiomycota</taxon>
        <taxon>Agaricomycotina</taxon>
        <taxon>Agaricomycetes</taxon>
        <taxon>Agaricomycetidae</taxon>
        <taxon>Boletales</taxon>
        <taxon>Boletineae</taxon>
        <taxon>Boletaceae</taxon>
        <taxon>Boletoideae</taxon>
        <taxon>Boletus</taxon>
    </lineage>
</organism>
<evidence type="ECO:0000259" key="2">
    <source>
        <dbReference type="Pfam" id="PF23305"/>
    </source>
</evidence>
<feature type="region of interest" description="Disordered" evidence="1">
    <location>
        <begin position="145"/>
        <end position="202"/>
    </location>
</feature>
<feature type="compositionally biased region" description="Basic residues" evidence="1">
    <location>
        <begin position="185"/>
        <end position="194"/>
    </location>
</feature>
<dbReference type="PANTHER" id="PTHR39463:SF1">
    <property type="entry name" value="MEDUSA"/>
    <property type="match status" value="1"/>
</dbReference>
<dbReference type="Proteomes" id="UP000683000">
    <property type="component" value="Unassembled WGS sequence"/>
</dbReference>
<name>A0A8I2YVG4_9AGAM</name>
<reference evidence="3" key="1">
    <citation type="submission" date="2021-03" db="EMBL/GenBank/DDBJ databases">
        <title>Evolutionary innovations through gain and loss of genes in the ectomycorrhizal Boletales.</title>
        <authorList>
            <person name="Wu G."/>
            <person name="Miyauchi S."/>
            <person name="Morin E."/>
            <person name="Yang Z.-L."/>
            <person name="Xu J."/>
            <person name="Martin F.M."/>
        </authorList>
    </citation>
    <scope>NUCLEOTIDE SEQUENCE</scope>
    <source>
        <strain evidence="3">BR01</strain>
    </source>
</reference>
<comment type="caution">
    <text evidence="3">The sequence shown here is derived from an EMBL/GenBank/DDBJ whole genome shotgun (WGS) entry which is preliminary data.</text>
</comment>
<proteinExistence type="predicted"/>
<evidence type="ECO:0000313" key="3">
    <source>
        <dbReference type="EMBL" id="KAG6378092.1"/>
    </source>
</evidence>